<name>A0A1I1WT60_9ACTN</name>
<dbReference type="EMBL" id="FONG01000001">
    <property type="protein sequence ID" value="SFD97568.1"/>
    <property type="molecule type" value="Genomic_DNA"/>
</dbReference>
<evidence type="ECO:0000313" key="3">
    <source>
        <dbReference type="Proteomes" id="UP000199323"/>
    </source>
</evidence>
<evidence type="ECO:0000313" key="2">
    <source>
        <dbReference type="EMBL" id="SFD97568.1"/>
    </source>
</evidence>
<dbReference type="GO" id="GO:0051537">
    <property type="term" value="F:2 iron, 2 sulfur cluster binding"/>
    <property type="evidence" value="ECO:0007669"/>
    <property type="project" value="InterPro"/>
</dbReference>
<dbReference type="AlphaFoldDB" id="A0A1I1WT60"/>
<feature type="domain" description="Ferric siderophore reductase C-terminal" evidence="1">
    <location>
        <begin position="258"/>
        <end position="278"/>
    </location>
</feature>
<accession>A0A1I1WT60</accession>
<dbReference type="STRING" id="380248.SAMN05216251_10124"/>
<dbReference type="Proteomes" id="UP000199323">
    <property type="component" value="Unassembled WGS sequence"/>
</dbReference>
<dbReference type="Pfam" id="PF11575">
    <property type="entry name" value="FhuF_C"/>
    <property type="match status" value="1"/>
</dbReference>
<evidence type="ECO:0000259" key="1">
    <source>
        <dbReference type="Pfam" id="PF11575"/>
    </source>
</evidence>
<dbReference type="InterPro" id="IPR024726">
    <property type="entry name" value="FhuF_C"/>
</dbReference>
<sequence>MVSRMPVPAAPPPAAPAGSPLSAAYARLAEVFPGLAVTSVSGGLPDGPGWTCARELAEGGPAAHTLTAAVAAQVTADHGRQPRPDVAAALALHRYTWPACLLFTVPWFVARRVPRLAVTDVAFDAAAGRMAVSARSFACLPGDPAAALPGARVLPDEAALRDELRAAVAEHLGPILTGFGPRLRRGPRALWGMATDEITEGLWRIGQLLGEEERAAAELSALLPGGTTPYAGGAAFRELTAPIGTDEPSPTVTRTRDRLTCCRFYTISPADACTTCPRTCDADRIRRLVSAA</sequence>
<protein>
    <recommendedName>
        <fullName evidence="1">Ferric siderophore reductase C-terminal domain-containing protein</fullName>
    </recommendedName>
</protein>
<proteinExistence type="predicted"/>
<gene>
    <name evidence="2" type="ORF">SAMN05216251_10124</name>
</gene>
<reference evidence="2 3" key="1">
    <citation type="submission" date="2016-10" db="EMBL/GenBank/DDBJ databases">
        <authorList>
            <person name="de Groot N.N."/>
        </authorList>
    </citation>
    <scope>NUCLEOTIDE SEQUENCE [LARGE SCALE GENOMIC DNA]</scope>
    <source>
        <strain evidence="2 3">CGMCC 4.3510</strain>
    </source>
</reference>
<organism evidence="2 3">
    <name type="scientific">Actinacidiphila alni</name>
    <dbReference type="NCBI Taxonomy" id="380248"/>
    <lineage>
        <taxon>Bacteria</taxon>
        <taxon>Bacillati</taxon>
        <taxon>Actinomycetota</taxon>
        <taxon>Actinomycetes</taxon>
        <taxon>Kitasatosporales</taxon>
        <taxon>Streptomycetaceae</taxon>
        <taxon>Actinacidiphila</taxon>
    </lineage>
</organism>
<keyword evidence="3" id="KW-1185">Reference proteome</keyword>
<dbReference type="OrthoDB" id="5181364at2"/>